<evidence type="ECO:0000256" key="3">
    <source>
        <dbReference type="ARBA" id="ARBA00013254"/>
    </source>
</evidence>
<dbReference type="GO" id="GO:0047372">
    <property type="term" value="F:monoacylglycerol lipase activity"/>
    <property type="evidence" value="ECO:0007669"/>
    <property type="project" value="UniProtKB-EC"/>
</dbReference>
<evidence type="ECO:0000259" key="5">
    <source>
        <dbReference type="Pfam" id="PF12146"/>
    </source>
</evidence>
<sequence>MTKTGLMVTTWISREGKNMKIEKGFWQTEDGVRLYTRSWLCEGEPRASIVLVHGLGEHCARYDHVARAFTAHHFNMIAFDQRGHGRSDGKRGDIPGLNTALYDIDHFLELAQSAHLPTFLYGHSLGGLEVLFYTLKRQPEVAGVICTSPALAIGAPVPPFKVFLARVLSRITPGLQMNNGLDVNNLSHNQEVIKAYTSDPLVTPLISARLGLDLIQTGPWVMSQAERFPVPLLLMQGMEDHLVSPQAARLFAEKVPSHLLTFREWPGLYHELHNEPQQEEVIAFIVQWIKKTLGDSW</sequence>
<dbReference type="InterPro" id="IPR029058">
    <property type="entry name" value="AB_hydrolase_fold"/>
</dbReference>
<evidence type="ECO:0000256" key="1">
    <source>
        <dbReference type="ARBA" id="ARBA00001613"/>
    </source>
</evidence>
<evidence type="ECO:0000313" key="6">
    <source>
        <dbReference type="EMBL" id="HGS20657.1"/>
    </source>
</evidence>
<evidence type="ECO:0000256" key="4">
    <source>
        <dbReference type="ARBA" id="ARBA00071261"/>
    </source>
</evidence>
<name>A0A7C4KHJ9_9CHLR</name>
<comment type="caution">
    <text evidence="6">The sequence shown here is derived from an EMBL/GenBank/DDBJ whole genome shotgun (WGS) entry which is preliminary data.</text>
</comment>
<gene>
    <name evidence="6" type="ORF">ENT37_02180</name>
</gene>
<feature type="domain" description="Serine aminopeptidase S33" evidence="5">
    <location>
        <begin position="44"/>
        <end position="277"/>
    </location>
</feature>
<dbReference type="EMBL" id="DSYK01000112">
    <property type="protein sequence ID" value="HGS20657.1"/>
    <property type="molecule type" value="Genomic_DNA"/>
</dbReference>
<dbReference type="Gene3D" id="3.40.50.1820">
    <property type="entry name" value="alpha/beta hydrolase"/>
    <property type="match status" value="1"/>
</dbReference>
<comment type="similarity">
    <text evidence="2">Belongs to the AB hydrolase superfamily.</text>
</comment>
<dbReference type="FunFam" id="3.40.50.1820:FF:000117">
    <property type="entry name" value="Monoglyceride lipase, putative"/>
    <property type="match status" value="1"/>
</dbReference>
<reference evidence="6" key="1">
    <citation type="journal article" date="2020" name="mSystems">
        <title>Genome- and Community-Level Interaction Insights into Carbon Utilization and Element Cycling Functions of Hydrothermarchaeota in Hydrothermal Sediment.</title>
        <authorList>
            <person name="Zhou Z."/>
            <person name="Liu Y."/>
            <person name="Xu W."/>
            <person name="Pan J."/>
            <person name="Luo Z.H."/>
            <person name="Li M."/>
        </authorList>
    </citation>
    <scope>NUCLEOTIDE SEQUENCE [LARGE SCALE GENOMIC DNA]</scope>
    <source>
        <strain evidence="6">SpSt-573</strain>
    </source>
</reference>
<evidence type="ECO:0000256" key="2">
    <source>
        <dbReference type="ARBA" id="ARBA00008645"/>
    </source>
</evidence>
<dbReference type="Pfam" id="PF12146">
    <property type="entry name" value="Hydrolase_4"/>
    <property type="match status" value="1"/>
</dbReference>
<dbReference type="AlphaFoldDB" id="A0A7C4KHJ9"/>
<dbReference type="InterPro" id="IPR022742">
    <property type="entry name" value="Hydrolase_4"/>
</dbReference>
<accession>A0A7C4KHJ9</accession>
<dbReference type="EC" id="3.1.1.23" evidence="3"/>
<dbReference type="InterPro" id="IPR051044">
    <property type="entry name" value="MAG_DAG_Lipase"/>
</dbReference>
<protein>
    <recommendedName>
        <fullName evidence="4">Monoacylglycerol lipase</fullName>
        <ecNumber evidence="3">3.1.1.23</ecNumber>
    </recommendedName>
</protein>
<keyword evidence="6" id="KW-0378">Hydrolase</keyword>
<dbReference type="SUPFAM" id="SSF53474">
    <property type="entry name" value="alpha/beta-Hydrolases"/>
    <property type="match status" value="1"/>
</dbReference>
<proteinExistence type="inferred from homology"/>
<comment type="catalytic activity">
    <reaction evidence="1">
        <text>Hydrolyzes glycerol monoesters of long-chain fatty acids.</text>
        <dbReference type="EC" id="3.1.1.23"/>
    </reaction>
</comment>
<organism evidence="6">
    <name type="scientific">Anaerolinea thermolimosa</name>
    <dbReference type="NCBI Taxonomy" id="229919"/>
    <lineage>
        <taxon>Bacteria</taxon>
        <taxon>Bacillati</taxon>
        <taxon>Chloroflexota</taxon>
        <taxon>Anaerolineae</taxon>
        <taxon>Anaerolineales</taxon>
        <taxon>Anaerolineaceae</taxon>
        <taxon>Anaerolinea</taxon>
    </lineage>
</organism>
<dbReference type="PANTHER" id="PTHR11614">
    <property type="entry name" value="PHOSPHOLIPASE-RELATED"/>
    <property type="match status" value="1"/>
</dbReference>